<dbReference type="SMART" id="SM00312">
    <property type="entry name" value="PX"/>
    <property type="match status" value="1"/>
</dbReference>
<evidence type="ECO:0000259" key="7">
    <source>
        <dbReference type="PROSITE" id="PS51207"/>
    </source>
</evidence>
<comment type="similarity">
    <text evidence="1">Belongs to the sorting nexin family.</text>
</comment>
<evidence type="ECO:0000256" key="2">
    <source>
        <dbReference type="SAM" id="Coils"/>
    </source>
</evidence>
<evidence type="ECO:0000313" key="9">
    <source>
        <dbReference type="Proteomes" id="UP001358417"/>
    </source>
</evidence>
<dbReference type="InterPro" id="IPR036871">
    <property type="entry name" value="PX_dom_sf"/>
</dbReference>
<dbReference type="Pfam" id="PF00787">
    <property type="entry name" value="PX"/>
    <property type="match status" value="1"/>
</dbReference>
<evidence type="ECO:0000259" key="5">
    <source>
        <dbReference type="PROSITE" id="PS50132"/>
    </source>
</evidence>
<keyword evidence="4" id="KW-0812">Transmembrane</keyword>
<feature type="region of interest" description="Disordered" evidence="3">
    <location>
        <begin position="788"/>
        <end position="864"/>
    </location>
</feature>
<feature type="transmembrane region" description="Helical" evidence="4">
    <location>
        <begin position="204"/>
        <end position="222"/>
    </location>
</feature>
<comment type="caution">
    <text evidence="8">The sequence shown here is derived from an EMBL/GenBank/DDBJ whole genome shotgun (WGS) entry which is preliminary data.</text>
</comment>
<sequence>MSLESLKRLRLGWSMSTELLPQRQGSEEKNIMPASTHPQSYAFRTRKYGCRRTGSRESPFITFSPDDHVSVVLSKSFDRHTAGILGAAPDAARMARRYAGPLLSGHSSSAFGLLSHDGTRRHRDKEVQQNILSHHGRVLPTPPPFLANDNPREPLCKCTHEQRTDYDRGKTAKTSEALIWAGFRPLSDVSSNNVPTMTLAQKHILSAAFAAFVAWGLAVRFVPVLRFLGYAFTAGCLVTLAIFIAATLTAAIPPSRLRERSSTLSDVPRFIKIPAWTAELNTYDHSRLYEPPQLYDQSFVVSQALDSLLSFALRDFVTSWYNNITPSAVFVNEVDRNIRTALVEIRDRILNEDMVNVIVSKIVPIITTHLQNYDQAERVVRGRSLNRNVTESEDLELAIAAKYKDGKLHAAASLAYSDAKTIQQDHLRKILVRILPDLLSSSMMGSRATLVLIKEIVSCAVLFPVMQLLADPDTWNQIIEAYGRTTLQDRQTVRRMRAALDQHTSPINKPRAEQELPRLAADDSERAFERFVRAIRKTKNLSDARRFRSSIASQIQRESLVEGQDPIYLRRLEMAKRVLDQKIAKLSRTGSTVQASASQNDNRPVQNFKPRDWTLVEIMHTASGLSYFMEYMDRQQKMSLVQFWVVVDGLRNPLEDDFGDDSVPGTEQRWTDVDRMDIAQISEAYMLKPELKIPQESRDAIKAFLVAGRKATPPQYRSARTAILSAQSAVLEELTIQHLPNFRKSDLYYKFLASSEASSMQPRRQSSDQLATQVSPVQNMGAKLQVQSHVMARTNSQPAIKPKDLRRAAVSSTDVRSLSSSKLFDDDLPKRTGPSAPLFDDGYDTDPLAHSTNSLGHESLNGDAAAEQRQVIESMEAAMNNIMTDGPVDDGGSYDDDALFGSPISVTKSTRALESPRDSLDFPNVDSGPTNKLKPSLATLGLVNTSSRIGVFSDNDLFPDEEKFLEDEYVDKEGKDDEIGEDEIHEAAPGDLGLAEAITGLTNDIERLTSQESVVDALTRKAELTNNVAELRILSKSKSSLQREIRRKELQRQQYIVQESDNSLYGRSKISIQSVVVGKEEDGREFALYVVEVQRQAGDQMPSAVWVVTRRYSEFHELHQHLRRRYPSTRDLEFPRRRVVMKLQKQFLQNRRTGLENYLQQLLRMPDVCRSRELRSFLSQQSIGSHDTSNATDTQDIVSRIYNSVTDGMDEFLGNISVLDQLSVAGQNLISAATSQLGMAQPDVVSIDAGPVAEAEAELAAFEDKELEPFVKPICDIFLETFELNRGNNWLRGRAVIVVLHQLLGGAIERKVRELVKGFTQEDALLKYIAMIKDTMWPGGGKMRESKPRTAAEKKKSKAEAELMVKTLVPDLAASVVGRANAQAAARRISATMNNARLNQHLVYTILDEIIGVLFESPKKTLA</sequence>
<dbReference type="SUPFAM" id="SSF48097">
    <property type="entry name" value="Regulator of G-protein signaling, RGS"/>
    <property type="match status" value="1"/>
</dbReference>
<dbReference type="Gene3D" id="1.10.167.10">
    <property type="entry name" value="Regulator of G-protein Signalling 4, domain 2"/>
    <property type="match status" value="1"/>
</dbReference>
<dbReference type="Proteomes" id="UP001358417">
    <property type="component" value="Unassembled WGS sequence"/>
</dbReference>
<dbReference type="Pfam" id="PF00615">
    <property type="entry name" value="RGS"/>
    <property type="match status" value="1"/>
</dbReference>
<evidence type="ECO:0000259" key="6">
    <source>
        <dbReference type="PROSITE" id="PS50195"/>
    </source>
</evidence>
<dbReference type="PROSITE" id="PS51207">
    <property type="entry name" value="PXA"/>
    <property type="match status" value="1"/>
</dbReference>
<dbReference type="InterPro" id="IPR036305">
    <property type="entry name" value="RGS_sf"/>
</dbReference>
<evidence type="ECO:0000256" key="3">
    <source>
        <dbReference type="SAM" id="MobiDB-lite"/>
    </source>
</evidence>
<evidence type="ECO:0008006" key="10">
    <source>
        <dbReference type="Google" id="ProtNLM"/>
    </source>
</evidence>
<feature type="coiled-coil region" evidence="2">
    <location>
        <begin position="1031"/>
        <end position="1058"/>
    </location>
</feature>
<dbReference type="InterPro" id="IPR001683">
    <property type="entry name" value="PX_dom"/>
</dbReference>
<reference evidence="8 9" key="1">
    <citation type="submission" date="2023-08" db="EMBL/GenBank/DDBJ databases">
        <title>Black Yeasts Isolated from many extreme environments.</title>
        <authorList>
            <person name="Coleine C."/>
            <person name="Stajich J.E."/>
            <person name="Selbmann L."/>
        </authorList>
    </citation>
    <scope>NUCLEOTIDE SEQUENCE [LARGE SCALE GENOMIC DNA]</scope>
    <source>
        <strain evidence="8 9">CCFEE 5792</strain>
    </source>
</reference>
<dbReference type="Pfam" id="PF08628">
    <property type="entry name" value="Nexin_C"/>
    <property type="match status" value="1"/>
</dbReference>
<evidence type="ECO:0000313" key="8">
    <source>
        <dbReference type="EMBL" id="KAK5055405.1"/>
    </source>
</evidence>
<dbReference type="PROSITE" id="PS50132">
    <property type="entry name" value="RGS"/>
    <property type="match status" value="1"/>
</dbReference>
<feature type="transmembrane region" description="Helical" evidence="4">
    <location>
        <begin position="228"/>
        <end position="252"/>
    </location>
</feature>
<dbReference type="Gene3D" id="3.30.1520.10">
    <property type="entry name" value="Phox-like domain"/>
    <property type="match status" value="1"/>
</dbReference>
<evidence type="ECO:0000256" key="1">
    <source>
        <dbReference type="ARBA" id="ARBA00010883"/>
    </source>
</evidence>
<feature type="domain" description="RGS" evidence="5">
    <location>
        <begin position="614"/>
        <end position="752"/>
    </location>
</feature>
<proteinExistence type="inferred from homology"/>
<dbReference type="InterPro" id="IPR016137">
    <property type="entry name" value="RGS"/>
</dbReference>
<dbReference type="RefSeq" id="XP_064707836.1">
    <property type="nucleotide sequence ID" value="XM_064856660.1"/>
</dbReference>
<protein>
    <recommendedName>
        <fullName evidence="10">PXA domain-containing protein</fullName>
    </recommendedName>
</protein>
<dbReference type="Pfam" id="PF02194">
    <property type="entry name" value="PXA"/>
    <property type="match status" value="1"/>
</dbReference>
<feature type="domain" description="PX" evidence="6">
    <location>
        <begin position="1067"/>
        <end position="1185"/>
    </location>
</feature>
<keyword evidence="4" id="KW-0472">Membrane</keyword>
<evidence type="ECO:0000256" key="4">
    <source>
        <dbReference type="SAM" id="Phobius"/>
    </source>
</evidence>
<dbReference type="SMART" id="SM00315">
    <property type="entry name" value="RGS"/>
    <property type="match status" value="1"/>
</dbReference>
<feature type="compositionally biased region" description="Low complexity" evidence="3">
    <location>
        <begin position="811"/>
        <end position="822"/>
    </location>
</feature>
<dbReference type="InterPro" id="IPR003114">
    <property type="entry name" value="Phox_assoc"/>
</dbReference>
<feature type="domain" description="PXA" evidence="7">
    <location>
        <begin position="298"/>
        <end position="487"/>
    </location>
</feature>
<dbReference type="GeneID" id="89981291"/>
<dbReference type="InterPro" id="IPR013937">
    <property type="entry name" value="Sorting_nexin_C"/>
</dbReference>
<dbReference type="GO" id="GO:0035091">
    <property type="term" value="F:phosphatidylinositol binding"/>
    <property type="evidence" value="ECO:0007669"/>
    <property type="project" value="InterPro"/>
</dbReference>
<accession>A0AAV9NGJ0</accession>
<feature type="compositionally biased region" description="Polar residues" evidence="3">
    <location>
        <begin position="788"/>
        <end position="798"/>
    </location>
</feature>
<keyword evidence="4" id="KW-1133">Transmembrane helix</keyword>
<dbReference type="PANTHER" id="PTHR22775">
    <property type="entry name" value="SORTING NEXIN"/>
    <property type="match status" value="1"/>
</dbReference>
<dbReference type="SUPFAM" id="SSF64268">
    <property type="entry name" value="PX domain"/>
    <property type="match status" value="1"/>
</dbReference>
<dbReference type="CDD" id="cd06876">
    <property type="entry name" value="PX_MDM1p"/>
    <property type="match status" value="1"/>
</dbReference>
<dbReference type="EMBL" id="JAVRRD010000009">
    <property type="protein sequence ID" value="KAK5055405.1"/>
    <property type="molecule type" value="Genomic_DNA"/>
</dbReference>
<keyword evidence="2" id="KW-0175">Coiled coil</keyword>
<keyword evidence="9" id="KW-1185">Reference proteome</keyword>
<gene>
    <name evidence="8" type="ORF">LTR84_013155</name>
</gene>
<dbReference type="SMART" id="SM00313">
    <property type="entry name" value="PXA"/>
    <property type="match status" value="1"/>
</dbReference>
<organism evidence="8 9">
    <name type="scientific">Exophiala bonariae</name>
    <dbReference type="NCBI Taxonomy" id="1690606"/>
    <lineage>
        <taxon>Eukaryota</taxon>
        <taxon>Fungi</taxon>
        <taxon>Dikarya</taxon>
        <taxon>Ascomycota</taxon>
        <taxon>Pezizomycotina</taxon>
        <taxon>Eurotiomycetes</taxon>
        <taxon>Chaetothyriomycetidae</taxon>
        <taxon>Chaetothyriales</taxon>
        <taxon>Herpotrichiellaceae</taxon>
        <taxon>Exophiala</taxon>
    </lineage>
</organism>
<name>A0AAV9NGJ0_9EURO</name>
<dbReference type="PROSITE" id="PS50195">
    <property type="entry name" value="PX"/>
    <property type="match status" value="1"/>
</dbReference>
<dbReference type="InterPro" id="IPR044926">
    <property type="entry name" value="RGS_subdomain_2"/>
</dbReference>
<dbReference type="PANTHER" id="PTHR22775:SF3">
    <property type="entry name" value="SORTING NEXIN-13"/>
    <property type="match status" value="1"/>
</dbReference>